<comment type="caution">
    <text evidence="1">The sequence shown here is derived from an EMBL/GenBank/DDBJ whole genome shotgun (WGS) entry which is preliminary data.</text>
</comment>
<organism evidence="1 2">
    <name type="scientific">Candidatus Acidiferrum panamense</name>
    <dbReference type="NCBI Taxonomy" id="2741543"/>
    <lineage>
        <taxon>Bacteria</taxon>
        <taxon>Pseudomonadati</taxon>
        <taxon>Acidobacteriota</taxon>
        <taxon>Terriglobia</taxon>
        <taxon>Candidatus Acidiferrales</taxon>
        <taxon>Candidatus Acidiferrum</taxon>
    </lineage>
</organism>
<evidence type="ECO:0008006" key="3">
    <source>
        <dbReference type="Google" id="ProtNLM"/>
    </source>
</evidence>
<evidence type="ECO:0000313" key="2">
    <source>
        <dbReference type="Proteomes" id="UP000567293"/>
    </source>
</evidence>
<dbReference type="SUPFAM" id="SSF53850">
    <property type="entry name" value="Periplasmic binding protein-like II"/>
    <property type="match status" value="1"/>
</dbReference>
<sequence>MTDSRLELSIALSDNERTRPLIEGRVVPQGIKLVPTMVHPSEMFWRQLRFAEFDVSEMSMSSLIISVSRGDTRWVAIPVFTMRKFFHTSIIVRTDSGITTPAELRGKRIGVPEYQQTWAIWSRGILQHEFDVHARDIEWFMERNPDKSHGGATGFTAPPGVRVRQIPPSTNMGEMLLRGELDGALHYLVDRNLVDRSTVDISGVTRYLFPDPAAEGRRFYAKTGLFPINHTVVVRRSLLERHPWIALNLYSAFAAAKEEIARYGDSYLHWYFETGLLDGGVKRTLADNDPLGYGFKASRAVLETIAQYVHEQGLSARRVELKELFAASTLDM</sequence>
<dbReference type="EMBL" id="JACDQQ010001817">
    <property type="protein sequence ID" value="MBA0087076.1"/>
    <property type="molecule type" value="Genomic_DNA"/>
</dbReference>
<protein>
    <recommendedName>
        <fullName evidence="3">4,5-dihydroxyphthalate decarboxylase</fullName>
    </recommendedName>
</protein>
<evidence type="ECO:0000313" key="1">
    <source>
        <dbReference type="EMBL" id="MBA0087076.1"/>
    </source>
</evidence>
<name>A0A7V8SYL1_9BACT</name>
<dbReference type="AlphaFoldDB" id="A0A7V8SYL1"/>
<keyword evidence="2" id="KW-1185">Reference proteome</keyword>
<dbReference type="Gene3D" id="3.40.190.10">
    <property type="entry name" value="Periplasmic binding protein-like II"/>
    <property type="match status" value="1"/>
</dbReference>
<dbReference type="Proteomes" id="UP000567293">
    <property type="component" value="Unassembled WGS sequence"/>
</dbReference>
<accession>A0A7V8SYL1</accession>
<reference evidence="1" key="1">
    <citation type="submission" date="2020-06" db="EMBL/GenBank/DDBJ databases">
        <title>Legume-microbial interactions unlock mineral nutrients during tropical forest succession.</title>
        <authorList>
            <person name="Epihov D.Z."/>
        </authorList>
    </citation>
    <scope>NUCLEOTIDE SEQUENCE [LARGE SCALE GENOMIC DNA]</scope>
    <source>
        <strain evidence="1">Pan2503</strain>
    </source>
</reference>
<proteinExistence type="predicted"/>
<gene>
    <name evidence="1" type="ORF">HRJ53_18995</name>
</gene>